<protein>
    <submittedName>
        <fullName evidence="3">20116_t:CDS:1</fullName>
    </submittedName>
</protein>
<reference evidence="3" key="1">
    <citation type="submission" date="2021-06" db="EMBL/GenBank/DDBJ databases">
        <authorList>
            <person name="Kallberg Y."/>
            <person name="Tangrot J."/>
            <person name="Rosling A."/>
        </authorList>
    </citation>
    <scope>NUCLEOTIDE SEQUENCE</scope>
    <source>
        <strain evidence="3">MA453B</strain>
    </source>
</reference>
<proteinExistence type="predicted"/>
<dbReference type="AlphaFoldDB" id="A0A9N8Z5P6"/>
<comment type="caution">
    <text evidence="3">The sequence shown here is derived from an EMBL/GenBank/DDBJ whole genome shotgun (WGS) entry which is preliminary data.</text>
</comment>
<keyword evidence="2" id="KW-0472">Membrane</keyword>
<gene>
    <name evidence="3" type="ORF">DERYTH_LOCUS1444</name>
</gene>
<keyword evidence="1" id="KW-0175">Coiled coil</keyword>
<evidence type="ECO:0000313" key="4">
    <source>
        <dbReference type="Proteomes" id="UP000789405"/>
    </source>
</evidence>
<evidence type="ECO:0000313" key="3">
    <source>
        <dbReference type="EMBL" id="CAG8470744.1"/>
    </source>
</evidence>
<dbReference type="OrthoDB" id="2379702at2759"/>
<dbReference type="Gene3D" id="2.100.10.30">
    <property type="entry name" value="Jacalin-like lectin domain"/>
    <property type="match status" value="1"/>
</dbReference>
<dbReference type="Proteomes" id="UP000789405">
    <property type="component" value="Unassembled WGS sequence"/>
</dbReference>
<dbReference type="InterPro" id="IPR036404">
    <property type="entry name" value="Jacalin-like_lectin_dom_sf"/>
</dbReference>
<keyword evidence="2" id="KW-1133">Transmembrane helix</keyword>
<evidence type="ECO:0000256" key="2">
    <source>
        <dbReference type="SAM" id="Phobius"/>
    </source>
</evidence>
<accession>A0A9N8Z5P6</accession>
<keyword evidence="4" id="KW-1185">Reference proteome</keyword>
<sequence length="417" mass="48510">MQINHKNSESSNKHLNVKLEKNDLTKHIEEDIITSSIRQRHPTFNNSSATQAMLINNDGRLQPRQLNRSKYRYLVIVSVLILFCSFEALFKNNPKSDEGFNYENDKETKVMSEHHFKIHNLGVTVGKSGIVAQNRKPIKDELNELDKKIESASDELEIFHHRSGKFLLLLANRIEEPSLKEIENSIREHLNVIEKQISRLQEQLDKVIESFSLVQRSTKSARGYLIDGEREAEEALKKHWSRIVIDSILRKRTESELKQIEDMSSDIQAVQKIPTTKDIKCLENAVINLKKQHTKFSSAERQLVHMPTDSSYFGRNNPRNIECTEFTAMIDKPNNAYLKKIRIWSSDIVNNIGFFYSDDTYDIYGAPGDDDHYDFDWHKGEKIKHILVRIETVLYAIQFHTDRGRDSEWHGETIYGI</sequence>
<dbReference type="SUPFAM" id="SSF51101">
    <property type="entry name" value="Mannose-binding lectins"/>
    <property type="match status" value="1"/>
</dbReference>
<keyword evidence="2" id="KW-0812">Transmembrane</keyword>
<organism evidence="3 4">
    <name type="scientific">Dentiscutata erythropus</name>
    <dbReference type="NCBI Taxonomy" id="1348616"/>
    <lineage>
        <taxon>Eukaryota</taxon>
        <taxon>Fungi</taxon>
        <taxon>Fungi incertae sedis</taxon>
        <taxon>Mucoromycota</taxon>
        <taxon>Glomeromycotina</taxon>
        <taxon>Glomeromycetes</taxon>
        <taxon>Diversisporales</taxon>
        <taxon>Gigasporaceae</taxon>
        <taxon>Dentiscutata</taxon>
    </lineage>
</organism>
<feature type="coiled-coil region" evidence="1">
    <location>
        <begin position="135"/>
        <end position="210"/>
    </location>
</feature>
<dbReference type="EMBL" id="CAJVPY010000403">
    <property type="protein sequence ID" value="CAG8470744.1"/>
    <property type="molecule type" value="Genomic_DNA"/>
</dbReference>
<name>A0A9N8Z5P6_9GLOM</name>
<evidence type="ECO:0000256" key="1">
    <source>
        <dbReference type="SAM" id="Coils"/>
    </source>
</evidence>
<feature type="transmembrane region" description="Helical" evidence="2">
    <location>
        <begin position="71"/>
        <end position="90"/>
    </location>
</feature>